<dbReference type="InterPro" id="IPR052337">
    <property type="entry name" value="SAT4-like"/>
</dbReference>
<feature type="transmembrane region" description="Helical" evidence="6">
    <location>
        <begin position="251"/>
        <end position="280"/>
    </location>
</feature>
<feature type="transmembrane region" description="Helical" evidence="6">
    <location>
        <begin position="224"/>
        <end position="244"/>
    </location>
</feature>
<dbReference type="Proteomes" id="UP001152607">
    <property type="component" value="Unassembled WGS sequence"/>
</dbReference>
<evidence type="ECO:0000313" key="9">
    <source>
        <dbReference type="Proteomes" id="UP001152607"/>
    </source>
</evidence>
<protein>
    <recommendedName>
        <fullName evidence="7">Rhodopsin domain-containing protein</fullName>
    </recommendedName>
</protein>
<feature type="transmembrane region" description="Helical" evidence="6">
    <location>
        <begin position="88"/>
        <end position="112"/>
    </location>
</feature>
<keyword evidence="9" id="KW-1185">Reference proteome</keyword>
<evidence type="ECO:0000256" key="6">
    <source>
        <dbReference type="SAM" id="Phobius"/>
    </source>
</evidence>
<feature type="transmembrane region" description="Helical" evidence="6">
    <location>
        <begin position="172"/>
        <end position="193"/>
    </location>
</feature>
<feature type="transmembrane region" description="Helical" evidence="6">
    <location>
        <begin position="53"/>
        <end position="76"/>
    </location>
</feature>
<evidence type="ECO:0000256" key="2">
    <source>
        <dbReference type="ARBA" id="ARBA00022692"/>
    </source>
</evidence>
<feature type="domain" description="Rhodopsin" evidence="7">
    <location>
        <begin position="74"/>
        <end position="319"/>
    </location>
</feature>
<dbReference type="InterPro" id="IPR049326">
    <property type="entry name" value="Rhodopsin_dom_fungi"/>
</dbReference>
<dbReference type="Pfam" id="PF20684">
    <property type="entry name" value="Fung_rhodopsin"/>
    <property type="match status" value="1"/>
</dbReference>
<feature type="transmembrane region" description="Helical" evidence="6">
    <location>
        <begin position="292"/>
        <end position="314"/>
    </location>
</feature>
<evidence type="ECO:0000313" key="8">
    <source>
        <dbReference type="EMBL" id="CAI6227399.1"/>
    </source>
</evidence>
<evidence type="ECO:0000259" key="7">
    <source>
        <dbReference type="Pfam" id="PF20684"/>
    </source>
</evidence>
<keyword evidence="3 6" id="KW-1133">Transmembrane helix</keyword>
<evidence type="ECO:0000256" key="4">
    <source>
        <dbReference type="ARBA" id="ARBA00023136"/>
    </source>
</evidence>
<organism evidence="8 9">
    <name type="scientific">Periconia digitata</name>
    <dbReference type="NCBI Taxonomy" id="1303443"/>
    <lineage>
        <taxon>Eukaryota</taxon>
        <taxon>Fungi</taxon>
        <taxon>Dikarya</taxon>
        <taxon>Ascomycota</taxon>
        <taxon>Pezizomycotina</taxon>
        <taxon>Dothideomycetes</taxon>
        <taxon>Pleosporomycetidae</taxon>
        <taxon>Pleosporales</taxon>
        <taxon>Massarineae</taxon>
        <taxon>Periconiaceae</taxon>
        <taxon>Periconia</taxon>
    </lineage>
</organism>
<comment type="similarity">
    <text evidence="5">Belongs to the SAT4 family.</text>
</comment>
<comment type="subcellular location">
    <subcellularLocation>
        <location evidence="1">Membrane</location>
        <topology evidence="1">Multi-pass membrane protein</topology>
    </subcellularLocation>
</comment>
<evidence type="ECO:0000256" key="1">
    <source>
        <dbReference type="ARBA" id="ARBA00004141"/>
    </source>
</evidence>
<dbReference type="EMBL" id="CAOQHR010000001">
    <property type="protein sequence ID" value="CAI6227399.1"/>
    <property type="molecule type" value="Genomic_DNA"/>
</dbReference>
<evidence type="ECO:0000256" key="5">
    <source>
        <dbReference type="ARBA" id="ARBA00038359"/>
    </source>
</evidence>
<dbReference type="PANTHER" id="PTHR33048:SF47">
    <property type="entry name" value="INTEGRAL MEMBRANE PROTEIN-RELATED"/>
    <property type="match status" value="1"/>
</dbReference>
<reference evidence="8" key="1">
    <citation type="submission" date="2023-01" db="EMBL/GenBank/DDBJ databases">
        <authorList>
            <person name="Van Ghelder C."/>
            <person name="Rancurel C."/>
        </authorList>
    </citation>
    <scope>NUCLEOTIDE SEQUENCE</scope>
    <source>
        <strain evidence="8">CNCM I-4278</strain>
    </source>
</reference>
<dbReference type="GO" id="GO:0016020">
    <property type="term" value="C:membrane"/>
    <property type="evidence" value="ECO:0007669"/>
    <property type="project" value="UniProtKB-SubCell"/>
</dbReference>
<dbReference type="OrthoDB" id="10017208at2759"/>
<accession>A0A9W4XNU4</accession>
<sequence>MHGLHLLSGCSYCSYCKFRPKLPTVLKIGCQTTTMPAILHVEKRATFKIVNHYQVSMIVIPIIFFAIATVTVALRLQVRRLNKGKLTIDDYLCILSLLLGWPMVGLLIFMVYETGQGMPTSFIMKKHPEVFPTWMKSIFSLNLIWTASVAAIQISLLCFYLRIFRIINWTRYACYGMIGVTLAWFISTLVTWFNSCHPLPKFFNAKIAGKCSVDKHMVCSATGFSHVAIDVIILLIPIPAIWALKLSLKKRLLIVGVFGLGLFATICSIIRMACMMQFWVGNAALDPIQGAWGPFLFQTLETAVGIFCCCLPMLSPVFKSWREQLRTSSLTSKIFRTSTSSSKTNGSSQHKAWASQTIGGGSHKDFVPLQDNISSSSRSKLNGSANDTFYEAHLER</sequence>
<dbReference type="PANTHER" id="PTHR33048">
    <property type="entry name" value="PTH11-LIKE INTEGRAL MEMBRANE PROTEIN (AFU_ORTHOLOGUE AFUA_5G11245)"/>
    <property type="match status" value="1"/>
</dbReference>
<comment type="caution">
    <text evidence="8">The sequence shown here is derived from an EMBL/GenBank/DDBJ whole genome shotgun (WGS) entry which is preliminary data.</text>
</comment>
<dbReference type="AlphaFoldDB" id="A0A9W4XNU4"/>
<proteinExistence type="inferred from homology"/>
<gene>
    <name evidence="8" type="ORF">PDIGIT_LOCUS81</name>
</gene>
<keyword evidence="2 6" id="KW-0812">Transmembrane</keyword>
<feature type="transmembrane region" description="Helical" evidence="6">
    <location>
        <begin position="138"/>
        <end position="160"/>
    </location>
</feature>
<keyword evidence="4 6" id="KW-0472">Membrane</keyword>
<evidence type="ECO:0000256" key="3">
    <source>
        <dbReference type="ARBA" id="ARBA00022989"/>
    </source>
</evidence>
<name>A0A9W4XNU4_9PLEO</name>